<feature type="transmembrane region" description="Helical" evidence="2">
    <location>
        <begin position="6"/>
        <end position="28"/>
    </location>
</feature>
<keyword evidence="4" id="KW-1185">Reference proteome</keyword>
<name>A0ABN0GN65_BAREL</name>
<evidence type="ECO:0000313" key="3">
    <source>
        <dbReference type="EMBL" id="EJF84668.1"/>
    </source>
</evidence>
<keyword evidence="1" id="KW-0175">Coiled coil</keyword>
<evidence type="ECO:0000313" key="4">
    <source>
        <dbReference type="Proteomes" id="UP000008942"/>
    </source>
</evidence>
<dbReference type="EMBL" id="AILW01000002">
    <property type="protein sequence ID" value="EJF84668.1"/>
    <property type="molecule type" value="Genomic_DNA"/>
</dbReference>
<sequence length="160" mass="19078">MSLNEILSIAIFAMLLIDAVMFGFALYYRNQVKALKKEIEDEEFAARALKKEREEIREIISGYDENIEKYEEEIKRLKETRDEYRKTLQRKNQTIDKLIAEIETLKDEHKEALEQKYIALCCQFEENRSLNKKIEKLTQELKQRDASVNKPTQKNKKKSK</sequence>
<reference evidence="3 4" key="1">
    <citation type="submission" date="2012-03" db="EMBL/GenBank/DDBJ databases">
        <title>The Genome Sequence of Bartonella elizabethae Re6043vi.</title>
        <authorList>
            <consortium name="The Broad Institute Genome Sequencing Platform"/>
            <consortium name="The Broad Institute Genome Sequencing Center for Infectious Disease"/>
            <person name="Feldgarden M."/>
            <person name="Kirby J."/>
            <person name="Kosoy M."/>
            <person name="Birtles R."/>
            <person name="Probert W.S."/>
            <person name="Chiaraviglio L."/>
            <person name="Young S.K."/>
            <person name="Zeng Q."/>
            <person name="Gargeya S."/>
            <person name="Fitzgerald M."/>
            <person name="Haas B."/>
            <person name="Abouelleil A."/>
            <person name="Alvarado L."/>
            <person name="Arachchi H.M."/>
            <person name="Berlin A."/>
            <person name="Chapman S.B."/>
            <person name="Gearin G."/>
            <person name="Goldberg J."/>
            <person name="Griggs A."/>
            <person name="Gujja S."/>
            <person name="Hansen M."/>
            <person name="Heiman D."/>
            <person name="Howarth C."/>
            <person name="Larimer J."/>
            <person name="Lui A."/>
            <person name="MacDonald P.J.P."/>
            <person name="McCowen C."/>
            <person name="Montmayeur A."/>
            <person name="Murphy C."/>
            <person name="Neiman D."/>
            <person name="Pearson M."/>
            <person name="Priest M."/>
            <person name="Roberts A."/>
            <person name="Saif S."/>
            <person name="Shea T."/>
            <person name="Sisk P."/>
            <person name="Stolte C."/>
            <person name="Sykes S."/>
            <person name="Wortman J."/>
            <person name="Nusbaum C."/>
            <person name="Birren B."/>
        </authorList>
    </citation>
    <scope>NUCLEOTIDE SEQUENCE [LARGE SCALE GENOMIC DNA]</scope>
    <source>
        <strain evidence="3 4">Re6043vi</strain>
    </source>
</reference>
<accession>A0ABN0GN65</accession>
<evidence type="ECO:0000256" key="1">
    <source>
        <dbReference type="SAM" id="Coils"/>
    </source>
</evidence>
<keyword evidence="2" id="KW-0472">Membrane</keyword>
<protein>
    <submittedName>
        <fullName evidence="3">Uncharacterized protein</fullName>
    </submittedName>
</protein>
<dbReference type="RefSeq" id="WP_005773358.1">
    <property type="nucleotide sequence ID" value="NZ_JH725139.1"/>
</dbReference>
<organism evidence="3 4">
    <name type="scientific">Bartonella elizabethae Re6043vi</name>
    <dbReference type="NCBI Taxonomy" id="1094554"/>
    <lineage>
        <taxon>Bacteria</taxon>
        <taxon>Pseudomonadati</taxon>
        <taxon>Pseudomonadota</taxon>
        <taxon>Alphaproteobacteria</taxon>
        <taxon>Hyphomicrobiales</taxon>
        <taxon>Bartonellaceae</taxon>
        <taxon>Bartonella</taxon>
    </lineage>
</organism>
<keyword evidence="2" id="KW-0812">Transmembrane</keyword>
<dbReference type="Proteomes" id="UP000008942">
    <property type="component" value="Unassembled WGS sequence"/>
</dbReference>
<keyword evidence="2" id="KW-1133">Transmembrane helix</keyword>
<feature type="coiled-coil region" evidence="1">
    <location>
        <begin position="32"/>
        <end position="147"/>
    </location>
</feature>
<gene>
    <name evidence="3" type="ORF">MCU_00246</name>
</gene>
<evidence type="ECO:0000256" key="2">
    <source>
        <dbReference type="SAM" id="Phobius"/>
    </source>
</evidence>
<proteinExistence type="predicted"/>
<comment type="caution">
    <text evidence="3">The sequence shown here is derived from an EMBL/GenBank/DDBJ whole genome shotgun (WGS) entry which is preliminary data.</text>
</comment>